<dbReference type="PANTHER" id="PTHR10502">
    <property type="entry name" value="ANNEXIN"/>
    <property type="match status" value="1"/>
</dbReference>
<evidence type="ECO:0000256" key="3">
    <source>
        <dbReference type="SAM" id="MobiDB-lite"/>
    </source>
</evidence>
<dbReference type="GO" id="GO:0001786">
    <property type="term" value="F:phosphatidylserine binding"/>
    <property type="evidence" value="ECO:0007669"/>
    <property type="project" value="TreeGrafter"/>
</dbReference>
<proteinExistence type="predicted"/>
<dbReference type="AlphaFoldDB" id="A0A7J7NMI6"/>
<keyword evidence="5" id="KW-1185">Reference proteome</keyword>
<protein>
    <submittedName>
        <fullName evidence="4">Uncharacterized protein</fullName>
    </submittedName>
</protein>
<dbReference type="PANTHER" id="PTHR10502:SF196">
    <property type="entry name" value="ANNEXIN D4"/>
    <property type="match status" value="1"/>
</dbReference>
<accession>A0A7J7NMI6</accession>
<evidence type="ECO:0000256" key="1">
    <source>
        <dbReference type="ARBA" id="ARBA00022737"/>
    </source>
</evidence>
<feature type="region of interest" description="Disordered" evidence="3">
    <location>
        <begin position="1"/>
        <end position="41"/>
    </location>
</feature>
<dbReference type="InterPro" id="IPR037104">
    <property type="entry name" value="Annexin_sf"/>
</dbReference>
<dbReference type="GO" id="GO:0009651">
    <property type="term" value="P:response to salt stress"/>
    <property type="evidence" value="ECO:0007669"/>
    <property type="project" value="TreeGrafter"/>
</dbReference>
<reference evidence="4 5" key="1">
    <citation type="journal article" date="2020" name="IScience">
        <title>Genome Sequencing of the Endangered Kingdonia uniflora (Circaeasteraceae, Ranunculales) Reveals Potential Mechanisms of Evolutionary Specialization.</title>
        <authorList>
            <person name="Sun Y."/>
            <person name="Deng T."/>
            <person name="Zhang A."/>
            <person name="Moore M.J."/>
            <person name="Landis J.B."/>
            <person name="Lin N."/>
            <person name="Zhang H."/>
            <person name="Zhang X."/>
            <person name="Huang J."/>
            <person name="Zhang X."/>
            <person name="Sun H."/>
            <person name="Wang H."/>
        </authorList>
    </citation>
    <scope>NUCLEOTIDE SEQUENCE [LARGE SCALE GENOMIC DNA]</scope>
    <source>
        <strain evidence="4">TB1705</strain>
        <tissue evidence="4">Leaf</tissue>
    </source>
</reference>
<dbReference type="GO" id="GO:0005509">
    <property type="term" value="F:calcium ion binding"/>
    <property type="evidence" value="ECO:0007669"/>
    <property type="project" value="InterPro"/>
</dbReference>
<keyword evidence="1" id="KW-0677">Repeat</keyword>
<feature type="non-terminal residue" evidence="4">
    <location>
        <position position="1"/>
    </location>
</feature>
<dbReference type="GO" id="GO:0005737">
    <property type="term" value="C:cytoplasm"/>
    <property type="evidence" value="ECO:0007669"/>
    <property type="project" value="TreeGrafter"/>
</dbReference>
<dbReference type="FunFam" id="1.10.220.10:FF:000021">
    <property type="entry name" value="annexin D4"/>
    <property type="match status" value="1"/>
</dbReference>
<dbReference type="GO" id="GO:0005886">
    <property type="term" value="C:plasma membrane"/>
    <property type="evidence" value="ECO:0007669"/>
    <property type="project" value="TreeGrafter"/>
</dbReference>
<dbReference type="SUPFAM" id="SSF47874">
    <property type="entry name" value="Annexin"/>
    <property type="match status" value="1"/>
</dbReference>
<dbReference type="GO" id="GO:0009414">
    <property type="term" value="P:response to water deprivation"/>
    <property type="evidence" value="ECO:0007669"/>
    <property type="project" value="TreeGrafter"/>
</dbReference>
<dbReference type="EMBL" id="JACGCM010000697">
    <property type="protein sequence ID" value="KAF6168346.1"/>
    <property type="molecule type" value="Genomic_DNA"/>
</dbReference>
<name>A0A7J7NMI6_9MAGN</name>
<dbReference type="Proteomes" id="UP000541444">
    <property type="component" value="Unassembled WGS sequence"/>
</dbReference>
<gene>
    <name evidence="4" type="ORF">GIB67_018186</name>
</gene>
<evidence type="ECO:0000313" key="4">
    <source>
        <dbReference type="EMBL" id="KAF6168346.1"/>
    </source>
</evidence>
<dbReference type="OrthoDB" id="37886at2759"/>
<sequence length="191" mass="21518">GSYKKRGKHMEQRKKLGIVPAFRGRSNTKQPPPEPSNALQKVEKKQVVLDSISDIQLLVALASSYRYKGKKVKEEIAKSEAKILGNAIKNGDKKKPIEDEEVVRILSTRSKLHLQLVFNYYEEIHGKDIAQDLGAYMRLAKTLQCLYSPQIYFSKTLDMTMISGADENTKEGLIHVIVTRADADMKAIKGE</sequence>
<keyword evidence="2" id="KW-0041">Annexin</keyword>
<dbReference type="GO" id="GO:0009408">
    <property type="term" value="P:response to heat"/>
    <property type="evidence" value="ECO:0007669"/>
    <property type="project" value="TreeGrafter"/>
</dbReference>
<dbReference type="GO" id="GO:0005544">
    <property type="term" value="F:calcium-dependent phospholipid binding"/>
    <property type="evidence" value="ECO:0007669"/>
    <property type="project" value="InterPro"/>
</dbReference>
<evidence type="ECO:0000313" key="5">
    <source>
        <dbReference type="Proteomes" id="UP000541444"/>
    </source>
</evidence>
<evidence type="ECO:0000256" key="2">
    <source>
        <dbReference type="ARBA" id="ARBA00023216"/>
    </source>
</evidence>
<organism evidence="4 5">
    <name type="scientific">Kingdonia uniflora</name>
    <dbReference type="NCBI Taxonomy" id="39325"/>
    <lineage>
        <taxon>Eukaryota</taxon>
        <taxon>Viridiplantae</taxon>
        <taxon>Streptophyta</taxon>
        <taxon>Embryophyta</taxon>
        <taxon>Tracheophyta</taxon>
        <taxon>Spermatophyta</taxon>
        <taxon>Magnoliopsida</taxon>
        <taxon>Ranunculales</taxon>
        <taxon>Circaeasteraceae</taxon>
        <taxon>Kingdonia</taxon>
    </lineage>
</organism>
<dbReference type="InterPro" id="IPR018502">
    <property type="entry name" value="Annexin_repeat"/>
</dbReference>
<dbReference type="GO" id="GO:0009409">
    <property type="term" value="P:response to cold"/>
    <property type="evidence" value="ECO:0007669"/>
    <property type="project" value="TreeGrafter"/>
</dbReference>
<dbReference type="Pfam" id="PF00191">
    <property type="entry name" value="Annexin"/>
    <property type="match status" value="1"/>
</dbReference>
<dbReference type="Gene3D" id="1.10.220.10">
    <property type="entry name" value="Annexin"/>
    <property type="match status" value="1"/>
</dbReference>
<comment type="caution">
    <text evidence="4">The sequence shown here is derived from an EMBL/GenBank/DDBJ whole genome shotgun (WGS) entry which is preliminary data.</text>
</comment>